<dbReference type="EMBL" id="PQFF01000359">
    <property type="protein sequence ID" value="RHZ56336.1"/>
    <property type="molecule type" value="Genomic_DNA"/>
</dbReference>
<feature type="compositionally biased region" description="Acidic residues" evidence="1">
    <location>
        <begin position="51"/>
        <end position="60"/>
    </location>
</feature>
<sequence length="136" mass="15797">MNTDNYFDNISEIDKSFTHVSIPDQLIASLENDNSGNKEDLVASLENNNSSDEEDSETDSELLINENTEHENENEILQTEHKNEKKYSCISQKSCPVLQKFDPIIIQSQLFIYSHYICYKCYEKFDGHFYKHSETG</sequence>
<accession>A0A397H3X5</accession>
<dbReference type="AlphaFoldDB" id="A0A397H3X5"/>
<protein>
    <submittedName>
        <fullName evidence="2">Uncharacterized protein</fullName>
    </submittedName>
</protein>
<proteinExistence type="predicted"/>
<dbReference type="Proteomes" id="UP000266861">
    <property type="component" value="Unassembled WGS sequence"/>
</dbReference>
<evidence type="ECO:0000313" key="2">
    <source>
        <dbReference type="EMBL" id="RHZ56336.1"/>
    </source>
</evidence>
<comment type="caution">
    <text evidence="2">The sequence shown here is derived from an EMBL/GenBank/DDBJ whole genome shotgun (WGS) entry which is preliminary data.</text>
</comment>
<evidence type="ECO:0000313" key="3">
    <source>
        <dbReference type="Proteomes" id="UP000266861"/>
    </source>
</evidence>
<organism evidence="2 3">
    <name type="scientific">Diversispora epigaea</name>
    <dbReference type="NCBI Taxonomy" id="1348612"/>
    <lineage>
        <taxon>Eukaryota</taxon>
        <taxon>Fungi</taxon>
        <taxon>Fungi incertae sedis</taxon>
        <taxon>Mucoromycota</taxon>
        <taxon>Glomeromycotina</taxon>
        <taxon>Glomeromycetes</taxon>
        <taxon>Diversisporales</taxon>
        <taxon>Diversisporaceae</taxon>
        <taxon>Diversispora</taxon>
    </lineage>
</organism>
<gene>
    <name evidence="2" type="ORF">Glove_402g93</name>
</gene>
<name>A0A397H3X5_9GLOM</name>
<evidence type="ECO:0000256" key="1">
    <source>
        <dbReference type="SAM" id="MobiDB-lite"/>
    </source>
</evidence>
<feature type="region of interest" description="Disordered" evidence="1">
    <location>
        <begin position="31"/>
        <end position="60"/>
    </location>
</feature>
<keyword evidence="3" id="KW-1185">Reference proteome</keyword>
<reference evidence="2 3" key="1">
    <citation type="submission" date="2018-08" db="EMBL/GenBank/DDBJ databases">
        <title>Genome and evolution of the arbuscular mycorrhizal fungus Diversispora epigaea (formerly Glomus versiforme) and its bacterial endosymbionts.</title>
        <authorList>
            <person name="Sun X."/>
            <person name="Fei Z."/>
            <person name="Harrison M."/>
        </authorList>
    </citation>
    <scope>NUCLEOTIDE SEQUENCE [LARGE SCALE GENOMIC DNA]</scope>
    <source>
        <strain evidence="2 3">IT104</strain>
    </source>
</reference>